<keyword evidence="3" id="KW-1185">Reference proteome</keyword>
<comment type="caution">
    <text evidence="2">The sequence shown here is derived from an EMBL/GenBank/DDBJ whole genome shotgun (WGS) entry which is preliminary data.</text>
</comment>
<name>A0ABR5VBJ2_9CORY</name>
<feature type="region of interest" description="Disordered" evidence="1">
    <location>
        <begin position="24"/>
        <end position="43"/>
    </location>
</feature>
<evidence type="ECO:0000313" key="3">
    <source>
        <dbReference type="Proteomes" id="UP000070339"/>
    </source>
</evidence>
<evidence type="ECO:0000313" key="2">
    <source>
        <dbReference type="EMBL" id="KXU18830.1"/>
    </source>
</evidence>
<dbReference type="EMBL" id="LTEB01000014">
    <property type="protein sequence ID" value="KXU18830.1"/>
    <property type="molecule type" value="Genomic_DNA"/>
</dbReference>
<reference evidence="2 3" key="1">
    <citation type="journal article" date="2016" name="Int. J. Syst. Evol. Microbiol.">
        <title>Resolving the Complexity of Human Skin Metagenomes Using Single-Molecule Sequencing.</title>
        <authorList>
            <consortium name="NISC Comparative Sequencing Program"/>
            <person name="Tsai Y.C."/>
            <person name="Conlan S."/>
            <person name="Deming C."/>
            <person name="Segre J.A."/>
            <person name="Kong H.H."/>
            <person name="Korlach J."/>
            <person name="Oh J."/>
        </authorList>
    </citation>
    <scope>NUCLEOTIDE SEQUENCE [LARGE SCALE GENOMIC DNA]</scope>
    <source>
        <strain evidence="2 3">1B08</strain>
    </source>
</reference>
<organism evidence="2 3">
    <name type="scientific">Corynebacterium simulans</name>
    <dbReference type="NCBI Taxonomy" id="146827"/>
    <lineage>
        <taxon>Bacteria</taxon>
        <taxon>Bacillati</taxon>
        <taxon>Actinomycetota</taxon>
        <taxon>Actinomycetes</taxon>
        <taxon>Mycobacteriales</taxon>
        <taxon>Corynebacteriaceae</taxon>
        <taxon>Corynebacterium</taxon>
    </lineage>
</organism>
<protein>
    <submittedName>
        <fullName evidence="2">Uncharacterized protein</fullName>
    </submittedName>
</protein>
<sequence>MKVLKHFLCHGFTPTYLSWTLRAGSPLSRRGSSTNPSAWIGLY</sequence>
<dbReference type="Proteomes" id="UP000070339">
    <property type="component" value="Unassembled WGS sequence"/>
</dbReference>
<accession>A0ABR5VBJ2</accession>
<evidence type="ECO:0000256" key="1">
    <source>
        <dbReference type="SAM" id="MobiDB-lite"/>
    </source>
</evidence>
<gene>
    <name evidence="2" type="ORF">WM41_0363</name>
</gene>
<proteinExistence type="predicted"/>